<evidence type="ECO:0000259" key="2">
    <source>
        <dbReference type="PROSITE" id="PS50887"/>
    </source>
</evidence>
<dbReference type="InterPro" id="IPR035965">
    <property type="entry name" value="PAS-like_dom_sf"/>
</dbReference>
<dbReference type="InterPro" id="IPR052155">
    <property type="entry name" value="Biofilm_reg_signaling"/>
</dbReference>
<name>A0ABP9H5A0_9ACTN</name>
<dbReference type="InterPro" id="IPR029016">
    <property type="entry name" value="GAF-like_dom_sf"/>
</dbReference>
<dbReference type="Gene3D" id="3.30.450.20">
    <property type="entry name" value="PAS domain"/>
    <property type="match status" value="1"/>
</dbReference>
<evidence type="ECO:0000313" key="4">
    <source>
        <dbReference type="Proteomes" id="UP001501195"/>
    </source>
</evidence>
<dbReference type="Proteomes" id="UP001501195">
    <property type="component" value="Unassembled WGS sequence"/>
</dbReference>
<dbReference type="SUPFAM" id="SSF55785">
    <property type="entry name" value="PYP-like sensor domain (PAS domain)"/>
    <property type="match status" value="1"/>
</dbReference>
<dbReference type="Pfam" id="PF08448">
    <property type="entry name" value="PAS_4"/>
    <property type="match status" value="1"/>
</dbReference>
<dbReference type="PANTHER" id="PTHR44757:SF2">
    <property type="entry name" value="BIOFILM ARCHITECTURE MAINTENANCE PROTEIN MBAA"/>
    <property type="match status" value="1"/>
</dbReference>
<dbReference type="SUPFAM" id="SSF55073">
    <property type="entry name" value="Nucleotide cyclase"/>
    <property type="match status" value="1"/>
</dbReference>
<reference evidence="4" key="1">
    <citation type="journal article" date="2019" name="Int. J. Syst. Evol. Microbiol.">
        <title>The Global Catalogue of Microorganisms (GCM) 10K type strain sequencing project: providing services to taxonomists for standard genome sequencing and annotation.</title>
        <authorList>
            <consortium name="The Broad Institute Genomics Platform"/>
            <consortium name="The Broad Institute Genome Sequencing Center for Infectious Disease"/>
            <person name="Wu L."/>
            <person name="Ma J."/>
        </authorList>
    </citation>
    <scope>NUCLEOTIDE SEQUENCE [LARGE SCALE GENOMIC DNA]</scope>
    <source>
        <strain evidence="4">JCM 18126</strain>
    </source>
</reference>
<keyword evidence="4" id="KW-1185">Reference proteome</keyword>
<comment type="caution">
    <text evidence="3">The sequence shown here is derived from an EMBL/GenBank/DDBJ whole genome shotgun (WGS) entry which is preliminary data.</text>
</comment>
<evidence type="ECO:0000313" key="3">
    <source>
        <dbReference type="EMBL" id="GAA4961025.1"/>
    </source>
</evidence>
<dbReference type="InterPro" id="IPR035919">
    <property type="entry name" value="EAL_sf"/>
</dbReference>
<dbReference type="Gene3D" id="3.30.450.40">
    <property type="match status" value="1"/>
</dbReference>
<dbReference type="SMART" id="SM00052">
    <property type="entry name" value="EAL"/>
    <property type="match status" value="1"/>
</dbReference>
<dbReference type="InterPro" id="IPR000160">
    <property type="entry name" value="GGDEF_dom"/>
</dbReference>
<dbReference type="InterPro" id="IPR029787">
    <property type="entry name" value="Nucleotide_cyclase"/>
</dbReference>
<dbReference type="PANTHER" id="PTHR44757">
    <property type="entry name" value="DIGUANYLATE CYCLASE DGCP"/>
    <property type="match status" value="1"/>
</dbReference>
<proteinExistence type="predicted"/>
<dbReference type="PROSITE" id="PS50883">
    <property type="entry name" value="EAL"/>
    <property type="match status" value="1"/>
</dbReference>
<dbReference type="InterPro" id="IPR001633">
    <property type="entry name" value="EAL_dom"/>
</dbReference>
<dbReference type="Pfam" id="PF00563">
    <property type="entry name" value="EAL"/>
    <property type="match status" value="1"/>
</dbReference>
<dbReference type="InterPro" id="IPR013656">
    <property type="entry name" value="PAS_4"/>
</dbReference>
<dbReference type="CDD" id="cd01948">
    <property type="entry name" value="EAL"/>
    <property type="match status" value="1"/>
</dbReference>
<dbReference type="InterPro" id="IPR043128">
    <property type="entry name" value="Rev_trsase/Diguanyl_cyclase"/>
</dbReference>
<dbReference type="RefSeq" id="WP_345710304.1">
    <property type="nucleotide sequence ID" value="NZ_BAABIL010000006.1"/>
</dbReference>
<evidence type="ECO:0008006" key="5">
    <source>
        <dbReference type="Google" id="ProtNLM"/>
    </source>
</evidence>
<dbReference type="Gene3D" id="3.30.70.270">
    <property type="match status" value="1"/>
</dbReference>
<dbReference type="PROSITE" id="PS50887">
    <property type="entry name" value="GGDEF"/>
    <property type="match status" value="1"/>
</dbReference>
<dbReference type="SMART" id="SM00267">
    <property type="entry name" value="GGDEF"/>
    <property type="match status" value="1"/>
</dbReference>
<feature type="domain" description="EAL" evidence="1">
    <location>
        <begin position="497"/>
        <end position="748"/>
    </location>
</feature>
<dbReference type="CDD" id="cd01949">
    <property type="entry name" value="GGDEF"/>
    <property type="match status" value="1"/>
</dbReference>
<dbReference type="Pfam" id="PF00990">
    <property type="entry name" value="GGDEF"/>
    <property type="match status" value="1"/>
</dbReference>
<dbReference type="SUPFAM" id="SSF141868">
    <property type="entry name" value="EAL domain-like"/>
    <property type="match status" value="1"/>
</dbReference>
<organism evidence="3 4">
    <name type="scientific">Kineococcus glutinatus</name>
    <dbReference type="NCBI Taxonomy" id="1070872"/>
    <lineage>
        <taxon>Bacteria</taxon>
        <taxon>Bacillati</taxon>
        <taxon>Actinomycetota</taxon>
        <taxon>Actinomycetes</taxon>
        <taxon>Kineosporiales</taxon>
        <taxon>Kineosporiaceae</taxon>
        <taxon>Kineococcus</taxon>
    </lineage>
</organism>
<evidence type="ECO:0000259" key="1">
    <source>
        <dbReference type="PROSITE" id="PS50883"/>
    </source>
</evidence>
<protein>
    <recommendedName>
        <fullName evidence="5">Diguanylate cyclase (GGDEF)-like protein</fullName>
    </recommendedName>
</protein>
<dbReference type="Gene3D" id="3.20.20.450">
    <property type="entry name" value="EAL domain"/>
    <property type="match status" value="1"/>
</dbReference>
<feature type="domain" description="GGDEF" evidence="2">
    <location>
        <begin position="356"/>
        <end position="488"/>
    </location>
</feature>
<dbReference type="EMBL" id="BAABIL010000006">
    <property type="protein sequence ID" value="GAA4961025.1"/>
    <property type="molecule type" value="Genomic_DNA"/>
</dbReference>
<sequence>MGWADDDAVDDLRRALRREQTLEAVADALERLQREEAGLPRDDMSLPRAADAVADVVREGTGAACSLLLRDEESHELQAVVLADAGPGAQRAEELVGLLRRAAADGDFVTTAPAGGHPHVAAARVLLSGICRGVLVLHHDHGRPPLTEADLRLARALADRLALYVAATELRVARRRSLERDRDAVVRRGQSAPRLAEVLDALPVQLVTLDADGRIELVNRAIVHSPAATARQMELLQRHDRRYADALRTLGKLTRNPTLTGFADGIDAVRLGRAPRYEADVHAEPDGTQLWWHVIVVPHEAGGGVIITHDDVTERRRAQAEASHRATHDALTGLPNRTLLSDRLEHALARAARHRGVLAVVFIDLDHFKLTNDTHGHGVGDELLVQVVRRLSSVVRPEDTLARFGGDEFVLLCEDLDAPEQAERLAGRLLRALDEPLLVAGRAMRQGASMGVAIATPGVDASTLLAEADAALFEAKERGRGRLATFDEGSRRESLRRLDVVQSLQEALAGDELELHFQPIVALPAGGLVGVESLLRWRRGGVLLGPGEFLDVAESLGLTLPIGRWVLRAACAQAAAWRGRDERRRIFVNVSSAHLAMGLEDDVRGALDEFGLDGGALGVEITETTLMRDPAVSIRCLHHLRDLGVTVEVDDFGTGYSSLAYLKALEPQSLKIDRTFVAGVHRDERDRRIVQAVISLASSLGIHSTAEGIESVEQLDTLIELGCDAAQGYLLQRPAPAGASWPTTIDLRRLHEGADRT</sequence>
<dbReference type="NCBIfam" id="TIGR00254">
    <property type="entry name" value="GGDEF"/>
    <property type="match status" value="1"/>
</dbReference>
<accession>A0ABP9H5A0</accession>
<gene>
    <name evidence="3" type="ORF">GCM10023225_00730</name>
</gene>
<dbReference type="SUPFAM" id="SSF55781">
    <property type="entry name" value="GAF domain-like"/>
    <property type="match status" value="1"/>
</dbReference>